<evidence type="ECO:0000313" key="2">
    <source>
        <dbReference type="EMBL" id="ROT74421.1"/>
    </source>
</evidence>
<dbReference type="AlphaFoldDB" id="A0A3R7M7U7"/>
<feature type="compositionally biased region" description="Polar residues" evidence="1">
    <location>
        <begin position="438"/>
        <end position="464"/>
    </location>
</feature>
<keyword evidence="3" id="KW-1185">Reference proteome</keyword>
<sequence>MQTAPAKVTSLFVRQEICHSRGNFAPGLQPSPKYTPFPGDYCDRDCRDTPPKDTTWRRPRCVRGATCVHVFGRVLESSTSALPASSRLRSLPRSTDSPRSRLGLQGRAGRGRRTHDALLPLTYLRVTEATTRRERASGGEGDKLVSCVAAGPRDLPITTSGTTCAIVSVSSLAVSTCSTFATVAVVTSPPELGMCERSRVHVAALSDTGDDATVLRSRTTVLSRGSHSSDRPRPRSAQPPVAPHTRRRWEEPRATRAEPEKRAGLRSSSLPPKLALLWLIYVEQHPAHTTWSRREEPERRREESGAGHDTISSGHARLRDPRGDSSLSPPPLHTLHLCLLHAHTLHSQFLHLQPHEKDGRGRSCTRSRPALHWGLLARASAFILPPELRDATHPPHSPRPPHLSLTTPTLHLCLILRSCHFPASSPVPSQRSAHSHTACPSSFTATDTHSSQSAPSDFTTPQCL</sequence>
<comment type="caution">
    <text evidence="2">The sequence shown here is derived from an EMBL/GenBank/DDBJ whole genome shotgun (WGS) entry which is preliminary data.</text>
</comment>
<organism evidence="2 3">
    <name type="scientific">Penaeus vannamei</name>
    <name type="common">Whiteleg shrimp</name>
    <name type="synonym">Litopenaeus vannamei</name>
    <dbReference type="NCBI Taxonomy" id="6689"/>
    <lineage>
        <taxon>Eukaryota</taxon>
        <taxon>Metazoa</taxon>
        <taxon>Ecdysozoa</taxon>
        <taxon>Arthropoda</taxon>
        <taxon>Crustacea</taxon>
        <taxon>Multicrustacea</taxon>
        <taxon>Malacostraca</taxon>
        <taxon>Eumalacostraca</taxon>
        <taxon>Eucarida</taxon>
        <taxon>Decapoda</taxon>
        <taxon>Dendrobranchiata</taxon>
        <taxon>Penaeoidea</taxon>
        <taxon>Penaeidae</taxon>
        <taxon>Penaeus</taxon>
    </lineage>
</organism>
<name>A0A3R7M7U7_PENVA</name>
<dbReference type="EMBL" id="QCYY01001899">
    <property type="protein sequence ID" value="ROT74421.1"/>
    <property type="molecule type" value="Genomic_DNA"/>
</dbReference>
<evidence type="ECO:0000313" key="3">
    <source>
        <dbReference type="Proteomes" id="UP000283509"/>
    </source>
</evidence>
<feature type="region of interest" description="Disordered" evidence="1">
    <location>
        <begin position="426"/>
        <end position="464"/>
    </location>
</feature>
<evidence type="ECO:0000256" key="1">
    <source>
        <dbReference type="SAM" id="MobiDB-lite"/>
    </source>
</evidence>
<protein>
    <submittedName>
        <fullName evidence="2">Uncharacterized protein</fullName>
    </submittedName>
</protein>
<feature type="compositionally biased region" description="Basic and acidic residues" evidence="1">
    <location>
        <begin position="248"/>
        <end position="263"/>
    </location>
</feature>
<feature type="region of interest" description="Disordered" evidence="1">
    <location>
        <begin position="82"/>
        <end position="112"/>
    </location>
</feature>
<reference evidence="2 3" key="2">
    <citation type="submission" date="2019-01" db="EMBL/GenBank/DDBJ databases">
        <title>The decoding of complex shrimp genome reveals the adaptation for benthos swimmer, frequently molting mechanism and breeding impact on genome.</title>
        <authorList>
            <person name="Sun Y."/>
            <person name="Gao Y."/>
            <person name="Yu Y."/>
        </authorList>
    </citation>
    <scope>NUCLEOTIDE SEQUENCE [LARGE SCALE GENOMIC DNA]</scope>
    <source>
        <tissue evidence="2">Muscle</tissue>
    </source>
</reference>
<feature type="region of interest" description="Disordered" evidence="1">
    <location>
        <begin position="220"/>
        <end position="267"/>
    </location>
</feature>
<gene>
    <name evidence="2" type="ORF">C7M84_007065</name>
</gene>
<feature type="compositionally biased region" description="Low complexity" evidence="1">
    <location>
        <begin position="82"/>
        <end position="107"/>
    </location>
</feature>
<proteinExistence type="predicted"/>
<reference evidence="2 3" key="1">
    <citation type="submission" date="2018-04" db="EMBL/GenBank/DDBJ databases">
        <authorList>
            <person name="Zhang X."/>
            <person name="Yuan J."/>
            <person name="Li F."/>
            <person name="Xiang J."/>
        </authorList>
    </citation>
    <scope>NUCLEOTIDE SEQUENCE [LARGE SCALE GENOMIC DNA]</scope>
    <source>
        <tissue evidence="2">Muscle</tissue>
    </source>
</reference>
<feature type="region of interest" description="Disordered" evidence="1">
    <location>
        <begin position="289"/>
        <end position="328"/>
    </location>
</feature>
<feature type="compositionally biased region" description="Basic and acidic residues" evidence="1">
    <location>
        <begin position="292"/>
        <end position="306"/>
    </location>
</feature>
<accession>A0A3R7M7U7</accession>
<dbReference type="Proteomes" id="UP000283509">
    <property type="component" value="Unassembled WGS sequence"/>
</dbReference>